<dbReference type="Gene3D" id="1.20.120.980">
    <property type="entry name" value="Serine carboxypeptidase S28, SKS domain"/>
    <property type="match status" value="1"/>
</dbReference>
<feature type="compositionally biased region" description="Polar residues" evidence="6">
    <location>
        <begin position="1371"/>
        <end position="1387"/>
    </location>
</feature>
<comment type="caution">
    <text evidence="8">The sequence shown here is derived from an EMBL/GenBank/DDBJ whole genome shotgun (WGS) entry which is preliminary data.</text>
</comment>
<feature type="region of interest" description="Disordered" evidence="6">
    <location>
        <begin position="1316"/>
        <end position="1349"/>
    </location>
</feature>
<accession>A0A1Q9CYT5</accession>
<keyword evidence="3" id="KW-0732">Signal</keyword>
<evidence type="ECO:0000256" key="6">
    <source>
        <dbReference type="SAM" id="MobiDB-lite"/>
    </source>
</evidence>
<dbReference type="GO" id="GO:0008239">
    <property type="term" value="F:dipeptidyl-peptidase activity"/>
    <property type="evidence" value="ECO:0007669"/>
    <property type="project" value="TreeGrafter"/>
</dbReference>
<dbReference type="Gene3D" id="3.40.220.10">
    <property type="entry name" value="Leucine Aminopeptidase, subunit E, domain 1"/>
    <property type="match status" value="1"/>
</dbReference>
<name>A0A1Q9CYT5_SYMMI</name>
<keyword evidence="4" id="KW-0378">Hydrolase</keyword>
<dbReference type="GO" id="GO:0070008">
    <property type="term" value="F:serine-type exopeptidase activity"/>
    <property type="evidence" value="ECO:0007669"/>
    <property type="project" value="InterPro"/>
</dbReference>
<dbReference type="InterPro" id="IPR012664">
    <property type="entry name" value="CHP02452"/>
</dbReference>
<keyword evidence="8" id="KW-0121">Carboxypeptidase</keyword>
<feature type="compositionally biased region" description="Polar residues" evidence="6">
    <location>
        <begin position="1337"/>
        <end position="1346"/>
    </location>
</feature>
<evidence type="ECO:0000256" key="4">
    <source>
        <dbReference type="ARBA" id="ARBA00022801"/>
    </source>
</evidence>
<dbReference type="InterPro" id="IPR008758">
    <property type="entry name" value="Peptidase_S28"/>
</dbReference>
<dbReference type="Pfam" id="PF05577">
    <property type="entry name" value="Peptidase_S28"/>
    <property type="match status" value="1"/>
</dbReference>
<dbReference type="InterPro" id="IPR029058">
    <property type="entry name" value="AB_hydrolase_fold"/>
</dbReference>
<evidence type="ECO:0000313" key="8">
    <source>
        <dbReference type="EMBL" id="OLP88097.1"/>
    </source>
</evidence>
<dbReference type="PANTHER" id="PTHR11010:SF38">
    <property type="entry name" value="LYSOSOMAL PRO-X CARBOXYPEPTIDASE"/>
    <property type="match status" value="1"/>
</dbReference>
<evidence type="ECO:0000256" key="3">
    <source>
        <dbReference type="ARBA" id="ARBA00022729"/>
    </source>
</evidence>
<dbReference type="GO" id="GO:0004180">
    <property type="term" value="F:carboxypeptidase activity"/>
    <property type="evidence" value="ECO:0007669"/>
    <property type="project" value="UniProtKB-KW"/>
</dbReference>
<sequence>MLWAGRDYDSLGDAIPDQEAPIPRLRQAGKSWGHLTDPGSAMLPRRESSDDWAMMPSRLPQSLGYQDVNLGVVQQVYPRSFTLSSGYEVDPTLRFGGCRDGELSPIRASAVVRSASPLTTVYSLPAQVYTRQPSPVTSVSTGLSVTRPAYIGPVEATSSYTQAQVAAPKSCSQGKYVSWSPGSCSATWTNYSSTDRAGECGRSEGALSSASATAGKQESIDHQGVPQKSSLPSVDSLASAPRPLPLSLGQPATMQAEAYPAVRYVAGLTDSQQLPTMPALGTTHTAAPLPCASVPTSAWTPCRSSFQRLHAGKQESIDHQGVPQKSSLPSVDSLASAPRPLPLSLGQPATMQAEAYPAVRYVAGLANSQQLPTMPALGTTHTAAPLPCATSLMASWAAQGAPVPTAQEASTRPLRQTGSFARRFDTARTGQVEGSHVRSISWSPCTVTDLPLPTASQDGWLAQSIPASPSDSPLPPRIGSVSPLKCLPAGCTRREWVPEAPRSLLQGSLSRCVSWSPDTMVVEPVPMESQALPYSKEPSDGWFAPNILASSSSSLPPRIGSVSPLKCMPAGYTRHEWDPEAKGQAPHPPTQIAVPQAASFPQLLAEARSRLQQKVDAAAALFDVYDATQPNAAVPTPMQAEGASCRSTLSPSPSSPATSPAPITSTKMPSSGLAKLKRYCVFDKWWRPALQSGFNVSSTSPGPIFFYTGNESPVGEYVNNTGLMWELGETMGALLVFAEHRCEPDSHPIFKGDSCPRCVSYCTTAQALEDYAAIMSQLRQQHVQRAPVVVFGGSYGGMLSGWMRMKYPEVVDGAIAASAPIWQLSTTVTRKTVDWPAVAISRGLSPAGGSSEKCLANLQVAWALLRGLQSPVALELLSERLNTCTELQSIESLTSWAAASFFLLAEGNYPYPSSYITYAVGSGSALPAWPMRVACKGLSTDFGIDVKGSRSDVNYTARMGALQVTVDWTRWWSNGDQLSKEELKASGILELAAAVTDAAGVWYNASGDQSCWKVNSEGLEEASQTPRQGLKLPRARAPTAPSAACSACPPCPSCPSCPVSRCAGFEPPCNFTGSLPKTFSWDAIVCNDDLSQISAQGLGRDLYWPPSVPFRNFTIASMVGPRRLVPASCTEHFNAMGLRGAPVTTDPWSGWLTAYYGGRNVSQHRNIVWSNGALDPWSGMGVYPEGGGPDGPFIQNISSDGSQIALVLNLGAHHLDLMFSDRRDPPCAPAARHIESQMIRRWCHALLAESKVEEPAIRRPSDTLELSLKVLPKTEAIQSNLSGCPGTQTPLPPLPALPSRYFTPPRMTSDFLTLSKSESTGLDGPGEAKDFEGKTPCSVSSGTTVDPQRLLRMDQESELDLAAAQKPKVEFSQQPEMAATSATSQDSGLHLPTEPVTASCCQSRPSWTPPAPANEKGAPDLKPTRSQSVPTGLDLGQREVAEGDLLKEKDGDPSNPRGAGDIAGGWSHFKAKAALHASDLLERKGNVLAGKSVQSARQPVWVDTVATEPTMFGASAPLSRLTRSIKLRLECLCHISLNERSSLSLVDRAKGWMGSPFSVCEPPEGKQSAEYHTDALVYRPGSDVSPQRRQGGFLAPRAEVKVATAPRPVGHHSEAVAPTAPTAPIAAATAYAGPVEGVLLDARADGKGGGRRNDPNRKLRVEISELNYKMRNTWAVPTTRYFAFREVMKAQVIPVVKAPNVTFSKWSTADALLYFGSHRDVCALNFANGEQVGGGYKTGALAQEEDLCRRLPNLYTSLLNAKRDGLYPFGPPTCRSKDRPERYSDVLFTSDLVVARESEERRFEVLPREKQVRVSLVTAAAPNINFAKEVYDLDLMANTIRAIFLVPRMARPELDTLILGAWGCGAFGCNPQHVSDLFARAVVNEGLGNLYKEIHFAIPADANGTAFRETFAKVPFKEL</sequence>
<dbReference type="GO" id="GO:0006508">
    <property type="term" value="P:proteolysis"/>
    <property type="evidence" value="ECO:0007669"/>
    <property type="project" value="UniProtKB-KW"/>
</dbReference>
<dbReference type="Proteomes" id="UP000186817">
    <property type="component" value="Unassembled WGS sequence"/>
</dbReference>
<feature type="compositionally biased region" description="Polar residues" evidence="6">
    <location>
        <begin position="206"/>
        <end position="216"/>
    </location>
</feature>
<dbReference type="InterPro" id="IPR043472">
    <property type="entry name" value="Macro_dom-like"/>
</dbReference>
<dbReference type="Pfam" id="PF10021">
    <property type="entry name" value="PARG_cat_microb"/>
    <property type="match status" value="1"/>
</dbReference>
<feature type="region of interest" description="Disordered" evidence="6">
    <location>
        <begin position="195"/>
        <end position="238"/>
    </location>
</feature>
<dbReference type="Gene3D" id="3.40.50.1820">
    <property type="entry name" value="alpha/beta hydrolase"/>
    <property type="match status" value="2"/>
</dbReference>
<feature type="domain" description="Microbial-type PARG catalytic" evidence="7">
    <location>
        <begin position="1702"/>
        <end position="1793"/>
    </location>
</feature>
<keyword evidence="2" id="KW-0645">Protease</keyword>
<dbReference type="SUPFAM" id="SSF53474">
    <property type="entry name" value="alpha/beta-Hydrolases"/>
    <property type="match status" value="1"/>
</dbReference>
<keyword evidence="9" id="KW-1185">Reference proteome</keyword>
<evidence type="ECO:0000256" key="2">
    <source>
        <dbReference type="ARBA" id="ARBA00022670"/>
    </source>
</evidence>
<evidence type="ECO:0000259" key="7">
    <source>
        <dbReference type="Pfam" id="PF10021"/>
    </source>
</evidence>
<feature type="region of interest" description="Disordered" evidence="6">
    <location>
        <begin position="310"/>
        <end position="335"/>
    </location>
</feature>
<dbReference type="OrthoDB" id="2130629at2759"/>
<gene>
    <name evidence="8" type="primary">PRCP</name>
    <name evidence="8" type="ORF">AK812_SmicGene30618</name>
</gene>
<reference evidence="8 9" key="1">
    <citation type="submission" date="2016-02" db="EMBL/GenBank/DDBJ databases">
        <title>Genome analysis of coral dinoflagellate symbionts highlights evolutionary adaptations to a symbiotic lifestyle.</title>
        <authorList>
            <person name="Aranda M."/>
            <person name="Li Y."/>
            <person name="Liew Y.J."/>
            <person name="Baumgarten S."/>
            <person name="Simakov O."/>
            <person name="Wilson M."/>
            <person name="Piel J."/>
            <person name="Ashoor H."/>
            <person name="Bougouffa S."/>
            <person name="Bajic V.B."/>
            <person name="Ryu T."/>
            <person name="Ravasi T."/>
            <person name="Bayer T."/>
            <person name="Micklem G."/>
            <person name="Kim H."/>
            <person name="Bhak J."/>
            <person name="Lajeunesse T.C."/>
            <person name="Voolstra C.R."/>
        </authorList>
    </citation>
    <scope>NUCLEOTIDE SEQUENCE [LARGE SCALE GENOMIC DNA]</scope>
    <source>
        <strain evidence="8 9">CCMP2467</strain>
    </source>
</reference>
<comment type="similarity">
    <text evidence="1">Belongs to the peptidase S28 family.</text>
</comment>
<organism evidence="8 9">
    <name type="scientific">Symbiodinium microadriaticum</name>
    <name type="common">Dinoflagellate</name>
    <name type="synonym">Zooxanthella microadriatica</name>
    <dbReference type="NCBI Taxonomy" id="2951"/>
    <lineage>
        <taxon>Eukaryota</taxon>
        <taxon>Sar</taxon>
        <taxon>Alveolata</taxon>
        <taxon>Dinophyceae</taxon>
        <taxon>Suessiales</taxon>
        <taxon>Symbiodiniaceae</taxon>
        <taxon>Symbiodinium</taxon>
    </lineage>
</organism>
<dbReference type="PANTHER" id="PTHR11010">
    <property type="entry name" value="PROTEASE S28 PRO-X CARBOXYPEPTIDASE-RELATED"/>
    <property type="match status" value="1"/>
</dbReference>
<evidence type="ECO:0000256" key="1">
    <source>
        <dbReference type="ARBA" id="ARBA00011079"/>
    </source>
</evidence>
<proteinExistence type="inferred from homology"/>
<dbReference type="InterPro" id="IPR019261">
    <property type="entry name" value="PARG_cat_microbial"/>
</dbReference>
<dbReference type="EMBL" id="LSRX01000829">
    <property type="protein sequence ID" value="OLP88097.1"/>
    <property type="molecule type" value="Genomic_DNA"/>
</dbReference>
<feature type="compositionally biased region" description="Low complexity" evidence="6">
    <location>
        <begin position="647"/>
        <end position="666"/>
    </location>
</feature>
<dbReference type="NCBIfam" id="TIGR02452">
    <property type="entry name" value="TIGR02452 family protein"/>
    <property type="match status" value="1"/>
</dbReference>
<feature type="region of interest" description="Disordered" evidence="6">
    <location>
        <begin position="1366"/>
        <end position="1437"/>
    </location>
</feature>
<feature type="region of interest" description="Disordered" evidence="6">
    <location>
        <begin position="636"/>
        <end position="669"/>
    </location>
</feature>
<evidence type="ECO:0000256" key="5">
    <source>
        <dbReference type="ARBA" id="ARBA00023180"/>
    </source>
</evidence>
<dbReference type="InterPro" id="IPR042269">
    <property type="entry name" value="Ser_carbopepase_S28_SKS"/>
</dbReference>
<evidence type="ECO:0000313" key="9">
    <source>
        <dbReference type="Proteomes" id="UP000186817"/>
    </source>
</evidence>
<keyword evidence="5" id="KW-0325">Glycoprotein</keyword>
<protein>
    <submittedName>
        <fullName evidence="8">Lysosomal Pro-X carboxypeptidase</fullName>
    </submittedName>
</protein>